<evidence type="ECO:0000313" key="3">
    <source>
        <dbReference type="Proteomes" id="UP001420932"/>
    </source>
</evidence>
<sequence>MAMMCISLWRISVLGKFVDGAQAQARRKDSHSKIVTMIQTWYQDVEEYSTKSHNHSNTIILLENKDIHFTTKVVAEFNVQAAQQGIVYIDEVDKITKAESLNISRDVSGEGVLQFDFSARDYQIEEEEKREITHTIFNDSFVAFGATCRSNRERTLTFPCMCIQIKSMNGAVKGQTIHDKLYPNTLNGFNPNIYGYLLKYPKCHLSILIL</sequence>
<proteinExistence type="predicted"/>
<dbReference type="Proteomes" id="UP001420932">
    <property type="component" value="Unassembled WGS sequence"/>
</dbReference>
<evidence type="ECO:0000256" key="1">
    <source>
        <dbReference type="SAM" id="SignalP"/>
    </source>
</evidence>
<dbReference type="PANTHER" id="PTHR48102:SF7">
    <property type="entry name" value="ATP-DEPENDENT CLP PROTEASE ATP-BINDING SUBUNIT CLPX-LIKE, MITOCHONDRIAL"/>
    <property type="match status" value="1"/>
</dbReference>
<dbReference type="GO" id="GO:0005759">
    <property type="term" value="C:mitochondrial matrix"/>
    <property type="evidence" value="ECO:0007669"/>
    <property type="project" value="TreeGrafter"/>
</dbReference>
<dbReference type="AlphaFoldDB" id="A0AAP0NQG9"/>
<dbReference type="Gene3D" id="3.40.50.300">
    <property type="entry name" value="P-loop containing nucleotide triphosphate hydrolases"/>
    <property type="match status" value="1"/>
</dbReference>
<dbReference type="PANTHER" id="PTHR48102">
    <property type="entry name" value="ATP-DEPENDENT CLP PROTEASE ATP-BINDING SUBUNIT CLPX-LIKE, MITOCHONDRIAL-RELATED"/>
    <property type="match status" value="1"/>
</dbReference>
<name>A0AAP0NQG9_9MAGN</name>
<gene>
    <name evidence="2" type="ORF">Syun_020912</name>
</gene>
<feature type="chain" id="PRO_5042978711" description="ATPase AAA-type core domain-containing protein" evidence="1">
    <location>
        <begin position="24"/>
        <end position="210"/>
    </location>
</feature>
<reference evidence="2 3" key="1">
    <citation type="submission" date="2024-01" db="EMBL/GenBank/DDBJ databases">
        <title>Genome assemblies of Stephania.</title>
        <authorList>
            <person name="Yang L."/>
        </authorList>
    </citation>
    <scope>NUCLEOTIDE SEQUENCE [LARGE SCALE GENOMIC DNA]</scope>
    <source>
        <strain evidence="2">YNDBR</strain>
        <tissue evidence="2">Leaf</tissue>
    </source>
</reference>
<dbReference type="GO" id="GO:0051603">
    <property type="term" value="P:proteolysis involved in protein catabolic process"/>
    <property type="evidence" value="ECO:0007669"/>
    <property type="project" value="TreeGrafter"/>
</dbReference>
<dbReference type="EMBL" id="JBBNAF010000009">
    <property type="protein sequence ID" value="KAK9114115.1"/>
    <property type="molecule type" value="Genomic_DNA"/>
</dbReference>
<accession>A0AAP0NQG9</accession>
<keyword evidence="1" id="KW-0732">Signal</keyword>
<protein>
    <recommendedName>
        <fullName evidence="4">ATPase AAA-type core domain-containing protein</fullName>
    </recommendedName>
</protein>
<evidence type="ECO:0000313" key="2">
    <source>
        <dbReference type="EMBL" id="KAK9114115.1"/>
    </source>
</evidence>
<comment type="caution">
    <text evidence="2">The sequence shown here is derived from an EMBL/GenBank/DDBJ whole genome shotgun (WGS) entry which is preliminary data.</text>
</comment>
<keyword evidence="3" id="KW-1185">Reference proteome</keyword>
<organism evidence="2 3">
    <name type="scientific">Stephania yunnanensis</name>
    <dbReference type="NCBI Taxonomy" id="152371"/>
    <lineage>
        <taxon>Eukaryota</taxon>
        <taxon>Viridiplantae</taxon>
        <taxon>Streptophyta</taxon>
        <taxon>Embryophyta</taxon>
        <taxon>Tracheophyta</taxon>
        <taxon>Spermatophyta</taxon>
        <taxon>Magnoliopsida</taxon>
        <taxon>Ranunculales</taxon>
        <taxon>Menispermaceae</taxon>
        <taxon>Menispermoideae</taxon>
        <taxon>Cissampelideae</taxon>
        <taxon>Stephania</taxon>
    </lineage>
</organism>
<evidence type="ECO:0008006" key="4">
    <source>
        <dbReference type="Google" id="ProtNLM"/>
    </source>
</evidence>
<feature type="signal peptide" evidence="1">
    <location>
        <begin position="1"/>
        <end position="23"/>
    </location>
</feature>
<dbReference type="GO" id="GO:0005524">
    <property type="term" value="F:ATP binding"/>
    <property type="evidence" value="ECO:0007669"/>
    <property type="project" value="TreeGrafter"/>
</dbReference>
<dbReference type="InterPro" id="IPR027417">
    <property type="entry name" value="P-loop_NTPase"/>
</dbReference>
<dbReference type="GO" id="GO:0016887">
    <property type="term" value="F:ATP hydrolysis activity"/>
    <property type="evidence" value="ECO:0007669"/>
    <property type="project" value="TreeGrafter"/>
</dbReference>
<dbReference type="InterPro" id="IPR050052">
    <property type="entry name" value="ATP-dep_Clp_protease_ClpX"/>
</dbReference>